<dbReference type="AlphaFoldDB" id="A0A7R9BXR1"/>
<dbReference type="Pfam" id="PF02958">
    <property type="entry name" value="EcKL"/>
    <property type="match status" value="1"/>
</dbReference>
<dbReference type="Proteomes" id="UP000678499">
    <property type="component" value="Unassembled WGS sequence"/>
</dbReference>
<dbReference type="OrthoDB" id="6381776at2759"/>
<evidence type="ECO:0008006" key="3">
    <source>
        <dbReference type="Google" id="ProtNLM"/>
    </source>
</evidence>
<evidence type="ECO:0000313" key="1">
    <source>
        <dbReference type="EMBL" id="CAD7282032.1"/>
    </source>
</evidence>
<dbReference type="EMBL" id="OA885435">
    <property type="protein sequence ID" value="CAD7282032.1"/>
    <property type="molecule type" value="Genomic_DNA"/>
</dbReference>
<organism evidence="1">
    <name type="scientific">Notodromas monacha</name>
    <dbReference type="NCBI Taxonomy" id="399045"/>
    <lineage>
        <taxon>Eukaryota</taxon>
        <taxon>Metazoa</taxon>
        <taxon>Ecdysozoa</taxon>
        <taxon>Arthropoda</taxon>
        <taxon>Crustacea</taxon>
        <taxon>Oligostraca</taxon>
        <taxon>Ostracoda</taxon>
        <taxon>Podocopa</taxon>
        <taxon>Podocopida</taxon>
        <taxon>Cypridocopina</taxon>
        <taxon>Cypridoidea</taxon>
        <taxon>Cyprididae</taxon>
        <taxon>Notodromas</taxon>
    </lineage>
</organism>
<evidence type="ECO:0000313" key="2">
    <source>
        <dbReference type="Proteomes" id="UP000678499"/>
    </source>
</evidence>
<accession>A0A7R9BXR1</accession>
<sequence length="303" mass="34514">MEIPHVPTSTETVTREWMSRVLADEFRTDSKNVLITDLQVCVGTQRTDGFLSRMQRIIVTAKQKRGDDDTEGDPDTQQTLHLIAKLFPPGEVHQKLVRHLRAFEREIHVYQCHLNLVMSSQDQVPKIRPPFPKIYFCETGLDASCIVMEDLKHSGFKLNDKMRGMDLAHALLCAQGEAILAATAFNAKQRVGVEQYMLDNAPLLLNPLTNHFGVMLDTQVYPGLISFAEGRNREDLVKRLQDYVVRVKSPYVRLMAGVERLGDLAVFSHGDCWNNNYMFRYELDADGNEIPVEVKVLDLQISR</sequence>
<dbReference type="EMBL" id="CAJPEX010003398">
    <property type="protein sequence ID" value="CAG0922184.1"/>
    <property type="molecule type" value="Genomic_DNA"/>
</dbReference>
<dbReference type="InterPro" id="IPR011009">
    <property type="entry name" value="Kinase-like_dom_sf"/>
</dbReference>
<dbReference type="PANTHER" id="PTHR11012:SF30">
    <property type="entry name" value="PROTEIN KINASE-LIKE DOMAIN-CONTAINING"/>
    <property type="match status" value="1"/>
</dbReference>
<protein>
    <recommendedName>
        <fullName evidence="3">CHK kinase-like domain-containing protein</fullName>
    </recommendedName>
</protein>
<keyword evidence="2" id="KW-1185">Reference proteome</keyword>
<dbReference type="InterPro" id="IPR004119">
    <property type="entry name" value="EcKL"/>
</dbReference>
<dbReference type="PANTHER" id="PTHR11012">
    <property type="entry name" value="PROTEIN KINASE-LIKE DOMAIN-CONTAINING"/>
    <property type="match status" value="1"/>
</dbReference>
<reference evidence="1" key="1">
    <citation type="submission" date="2020-11" db="EMBL/GenBank/DDBJ databases">
        <authorList>
            <person name="Tran Van P."/>
        </authorList>
    </citation>
    <scope>NUCLEOTIDE SEQUENCE</scope>
</reference>
<proteinExistence type="predicted"/>
<name>A0A7R9BXR1_9CRUS</name>
<gene>
    <name evidence="1" type="ORF">NMOB1V02_LOCUS9664</name>
</gene>
<dbReference type="SUPFAM" id="SSF56112">
    <property type="entry name" value="Protein kinase-like (PK-like)"/>
    <property type="match status" value="1"/>
</dbReference>